<proteinExistence type="predicted"/>
<dbReference type="GO" id="GO:0045944">
    <property type="term" value="P:positive regulation of transcription by RNA polymerase II"/>
    <property type="evidence" value="ECO:0007669"/>
    <property type="project" value="TreeGrafter"/>
</dbReference>
<dbReference type="GO" id="GO:0006351">
    <property type="term" value="P:DNA-templated transcription"/>
    <property type="evidence" value="ECO:0007669"/>
    <property type="project" value="InterPro"/>
</dbReference>
<feature type="compositionally biased region" description="Low complexity" evidence="8">
    <location>
        <begin position="1222"/>
        <end position="1236"/>
    </location>
</feature>
<feature type="compositionally biased region" description="Low complexity" evidence="8">
    <location>
        <begin position="922"/>
        <end position="938"/>
    </location>
</feature>
<evidence type="ECO:0000256" key="7">
    <source>
        <dbReference type="ARBA" id="ARBA00023242"/>
    </source>
</evidence>
<dbReference type="SMART" id="SM00906">
    <property type="entry name" value="Fungal_trans"/>
    <property type="match status" value="1"/>
</dbReference>
<dbReference type="SUPFAM" id="SSF57701">
    <property type="entry name" value="Zn2/Cys6 DNA-binding domain"/>
    <property type="match status" value="1"/>
</dbReference>
<reference evidence="10 11" key="1">
    <citation type="submission" date="2017-02" db="EMBL/GenBank/DDBJ databases">
        <authorList>
            <person name="Peterson S.W."/>
        </authorList>
    </citation>
    <scope>NUCLEOTIDE SEQUENCE [LARGE SCALE GENOMIC DNA]</scope>
    <source>
        <strain evidence="10 11">SRS1_H2-8</strain>
    </source>
</reference>
<evidence type="ECO:0000256" key="3">
    <source>
        <dbReference type="ARBA" id="ARBA00022833"/>
    </source>
</evidence>
<evidence type="ECO:0000256" key="8">
    <source>
        <dbReference type="SAM" id="MobiDB-lite"/>
    </source>
</evidence>
<feature type="region of interest" description="Disordered" evidence="8">
    <location>
        <begin position="1102"/>
        <end position="1135"/>
    </location>
</feature>
<dbReference type="CDD" id="cd00067">
    <property type="entry name" value="GAL4"/>
    <property type="match status" value="1"/>
</dbReference>
<evidence type="ECO:0000256" key="1">
    <source>
        <dbReference type="ARBA" id="ARBA00004123"/>
    </source>
</evidence>
<evidence type="ECO:0000313" key="11">
    <source>
        <dbReference type="Proteomes" id="UP000239563"/>
    </source>
</evidence>
<dbReference type="PROSITE" id="PS00463">
    <property type="entry name" value="ZN2_CY6_FUNGAL_1"/>
    <property type="match status" value="1"/>
</dbReference>
<dbReference type="SMART" id="SM00066">
    <property type="entry name" value="GAL4"/>
    <property type="match status" value="1"/>
</dbReference>
<keyword evidence="7" id="KW-0539">Nucleus</keyword>
<dbReference type="Pfam" id="PF04082">
    <property type="entry name" value="Fungal_trans"/>
    <property type="match status" value="1"/>
</dbReference>
<keyword evidence="2" id="KW-0479">Metal-binding</keyword>
<evidence type="ECO:0000259" key="9">
    <source>
        <dbReference type="PROSITE" id="PS50048"/>
    </source>
</evidence>
<sequence length="1270" mass="137575">MTPTTSGSNGEPSGSASTSAGPSTTSAAKPAKRKPEKTRESPSSLDATDAHGTKPLARAVLVCKRCRSKKIKCDQAFPACGSCVKAGEPCVGIDSATGREVSRSYIVDLEHQLAELRAQNAELERLLAEQPSSRPANDASSGLKRPLQHVKTEFPLDRSESAASPDPRPAKRLATSPRNEDEQEAPQPLLPGLVLGPAGVEVVSSTSNENKHSHARPLLGRLNSHASGLSPARLLCQAIQQSAQAGLRIHDPGSTSRGKKFGTQSLGEDLSRRAKTNSSREPSRPDGEARGNSDHDTGFGTSAKAEVKSASPHSGSVTPSDGKKNSPFDDGDPMQYATATETADITVPAPEQALKPSPLPAPFPPLSVARKLIDAYFERVNPQLPILDRASFTVRFENACRIGLERTKAKLTAEQRRQLQNDDDKISIEMQPADGHLFHLVFAIAAAMGWTRSSWSAENHHEAAMRYLDPRRLIGSGQEGNVGAIMGRDALEQLQCLLLTALYSIMRPMKPGVWYCLGVALRLTTGIGLYTETPGVLEASGNQPQDASETLVEKKRRLFWCSYALDRQVCVHLGRPFGIADSDIKVNLPWVHNESEMVAMPIAEGENRADADEEDVDSSTEMARREAASTLAALQASTNDQQGSSSHAATVSLPKPKDASRWVSLSFFRMRILQSEIQSMLYQNAELPRRFDSYAHWKTDILRRLHAWRRYAPSSKKDLEASGCGYNPIFLELNYQQTLLMVYGLSPRFPNASRKDLANVEECSRSIINMYATLSKEGQMNYTWMTGHNVFIACTSYLYAIWQISATDPASFRSSVTLGFRNKVDEIHHFAAACDKVLSSLQWATAEKCRKCLRTMFYATSVVVEKIDRMSAARSGNLGRLEGGTIGEEETRPTAGRSSAKKGSQTSAESQPEHAQKRSSSASKRNAPTAAPAASSWSLYSQERDWRPSPAKRSNEPALPSPQSESSMQAARWSQGIQGRASPGSGVFWPVESETATYRSDFGSSTRGVSSNPSERNRLTTALADAHSSDATTPSRGLDVGSSLVDANNSSTTWYGFGSETSPKMLFPDSPSNFDISSLMATSAMELDALFREAGLSAGPSVDQRDWLDNTSAPQPHSSAPAVQYPLNSGARDHSGPHVVQAETMGTFYDPVQSVSSGTATRGKWAFDSGPVISVEQQGVVGPMADGEGFETDWEALGFGFRMNGAAQYNSAMPMFSDQSGQPQQQQQPHQQQQQQGGFVGARGHPNQHAGSGPGAAEFDQRFLDSHMGF</sequence>
<dbReference type="GO" id="GO:0005634">
    <property type="term" value="C:nucleus"/>
    <property type="evidence" value="ECO:0007669"/>
    <property type="project" value="UniProtKB-SubCell"/>
</dbReference>
<feature type="region of interest" description="Disordered" evidence="8">
    <location>
        <begin position="1"/>
        <end position="52"/>
    </location>
</feature>
<dbReference type="InterPro" id="IPR001138">
    <property type="entry name" value="Zn2Cys6_DnaBD"/>
</dbReference>
<dbReference type="CDD" id="cd12148">
    <property type="entry name" value="fungal_TF_MHR"/>
    <property type="match status" value="1"/>
</dbReference>
<feature type="region of interest" description="Disordered" evidence="8">
    <location>
        <begin position="246"/>
        <end position="335"/>
    </location>
</feature>
<feature type="region of interest" description="Disordered" evidence="8">
    <location>
        <begin position="129"/>
        <end position="194"/>
    </location>
</feature>
<feature type="compositionally biased region" description="Polar residues" evidence="8">
    <location>
        <begin position="130"/>
        <end position="140"/>
    </location>
</feature>
<evidence type="ECO:0000256" key="5">
    <source>
        <dbReference type="ARBA" id="ARBA00023125"/>
    </source>
</evidence>
<dbReference type="InterPro" id="IPR007219">
    <property type="entry name" value="XnlR_reg_dom"/>
</dbReference>
<feature type="compositionally biased region" description="Low complexity" evidence="8">
    <location>
        <begin position="10"/>
        <end position="29"/>
    </location>
</feature>
<dbReference type="EMBL" id="LT795054">
    <property type="protein sequence ID" value="SJX60580.1"/>
    <property type="molecule type" value="Genomic_DNA"/>
</dbReference>
<gene>
    <name evidence="10" type="ORF">SRS1_11809</name>
</gene>
<dbReference type="Pfam" id="PF00172">
    <property type="entry name" value="Zn_clus"/>
    <property type="match status" value="1"/>
</dbReference>
<feature type="domain" description="Zn(2)-C6 fungal-type" evidence="9">
    <location>
        <begin position="62"/>
        <end position="91"/>
    </location>
</feature>
<dbReference type="GO" id="GO:0043565">
    <property type="term" value="F:sequence-specific DNA binding"/>
    <property type="evidence" value="ECO:0007669"/>
    <property type="project" value="TreeGrafter"/>
</dbReference>
<keyword evidence="5" id="KW-0238">DNA-binding</keyword>
<keyword evidence="6" id="KW-0804">Transcription</keyword>
<feature type="compositionally biased region" description="Basic and acidic residues" evidence="8">
    <location>
        <begin position="1259"/>
        <end position="1270"/>
    </location>
</feature>
<dbReference type="PROSITE" id="PS50048">
    <property type="entry name" value="ZN2_CY6_FUNGAL_2"/>
    <property type="match status" value="1"/>
</dbReference>
<dbReference type="GO" id="GO:0000981">
    <property type="term" value="F:DNA-binding transcription factor activity, RNA polymerase II-specific"/>
    <property type="evidence" value="ECO:0007669"/>
    <property type="project" value="InterPro"/>
</dbReference>
<keyword evidence="3" id="KW-0862">Zinc</keyword>
<evidence type="ECO:0000256" key="2">
    <source>
        <dbReference type="ARBA" id="ARBA00022723"/>
    </source>
</evidence>
<protein>
    <submittedName>
        <fullName evidence="10">Related to PPR1-transcription factor regulating pyrimidine pathway</fullName>
    </submittedName>
</protein>
<feature type="region of interest" description="Disordered" evidence="8">
    <location>
        <begin position="1213"/>
        <end position="1270"/>
    </location>
</feature>
<dbReference type="InterPro" id="IPR052202">
    <property type="entry name" value="Yeast_MetPath_Reg"/>
</dbReference>
<evidence type="ECO:0000313" key="10">
    <source>
        <dbReference type="EMBL" id="SJX60580.1"/>
    </source>
</evidence>
<accession>A0A2N8U789</accession>
<feature type="compositionally biased region" description="Basic and acidic residues" evidence="8">
    <location>
        <begin position="150"/>
        <end position="160"/>
    </location>
</feature>
<dbReference type="PANTHER" id="PTHR47782:SF1">
    <property type="entry name" value="PYRIMIDINE PATHWAY REGULATORY PROTEIN 1"/>
    <property type="match status" value="1"/>
</dbReference>
<name>A0A2N8U789_9BASI</name>
<dbReference type="PANTHER" id="PTHR47782">
    <property type="entry name" value="ZN(II)2CYS6 TRANSCRIPTION FACTOR (EUROFUNG)-RELATED"/>
    <property type="match status" value="1"/>
</dbReference>
<dbReference type="GO" id="GO:0008270">
    <property type="term" value="F:zinc ion binding"/>
    <property type="evidence" value="ECO:0007669"/>
    <property type="project" value="InterPro"/>
</dbReference>
<dbReference type="Proteomes" id="UP000239563">
    <property type="component" value="Chromosome I"/>
</dbReference>
<feature type="compositionally biased region" description="Polar residues" evidence="8">
    <location>
        <begin position="901"/>
        <end position="910"/>
    </location>
</feature>
<evidence type="ECO:0000256" key="4">
    <source>
        <dbReference type="ARBA" id="ARBA00023015"/>
    </source>
</evidence>
<dbReference type="AlphaFoldDB" id="A0A2N8U789"/>
<feature type="compositionally biased region" description="Basic and acidic residues" evidence="8">
    <location>
        <begin position="281"/>
        <end position="297"/>
    </location>
</feature>
<keyword evidence="4" id="KW-0805">Transcription regulation</keyword>
<comment type="subcellular location">
    <subcellularLocation>
        <location evidence="1">Nucleus</location>
    </subcellularLocation>
</comment>
<dbReference type="InterPro" id="IPR036864">
    <property type="entry name" value="Zn2-C6_fun-type_DNA-bd_sf"/>
</dbReference>
<dbReference type="Gene3D" id="4.10.240.10">
    <property type="entry name" value="Zn(2)-C6 fungal-type DNA-binding domain"/>
    <property type="match status" value="1"/>
</dbReference>
<feature type="compositionally biased region" description="Polar residues" evidence="8">
    <location>
        <begin position="1109"/>
        <end position="1118"/>
    </location>
</feature>
<feature type="region of interest" description="Disordered" evidence="8">
    <location>
        <begin position="877"/>
        <end position="988"/>
    </location>
</feature>
<organism evidence="10 11">
    <name type="scientific">Sporisorium reilianum f. sp. reilianum</name>
    <dbReference type="NCBI Taxonomy" id="72559"/>
    <lineage>
        <taxon>Eukaryota</taxon>
        <taxon>Fungi</taxon>
        <taxon>Dikarya</taxon>
        <taxon>Basidiomycota</taxon>
        <taxon>Ustilaginomycotina</taxon>
        <taxon>Ustilaginomycetes</taxon>
        <taxon>Ustilaginales</taxon>
        <taxon>Ustilaginaceae</taxon>
        <taxon>Sporisorium</taxon>
    </lineage>
</organism>
<evidence type="ECO:0000256" key="6">
    <source>
        <dbReference type="ARBA" id="ARBA00023163"/>
    </source>
</evidence>